<evidence type="ECO:0000313" key="4">
    <source>
        <dbReference type="Proteomes" id="UP000886749"/>
    </source>
</evidence>
<evidence type="ECO:0000259" key="2">
    <source>
        <dbReference type="PROSITE" id="PS50943"/>
    </source>
</evidence>
<name>A0A9D1AHQ8_9FIRM</name>
<gene>
    <name evidence="3" type="ORF">IAB36_00440</name>
</gene>
<evidence type="ECO:0000313" key="3">
    <source>
        <dbReference type="EMBL" id="HIR40285.1"/>
    </source>
</evidence>
<sequence length="166" mass="18013">MPETIGSRIAAYRKEKGYTQEEIAQQLGVSSQAVSKWENDTSCPDIALLVPLSQLLGTTVDAILSGKPQGVTILPPSQRRSIDGMTLRILVETVDQGKKTNVKVNVPMKLVRLAIEMGMQLPQVTSNAALQNLDLEAIFRMVESGVIGKLLDVEVDDVTKVAVLVE</sequence>
<reference evidence="3" key="2">
    <citation type="journal article" date="2021" name="PeerJ">
        <title>Extensive microbial diversity within the chicken gut microbiome revealed by metagenomics and culture.</title>
        <authorList>
            <person name="Gilroy R."/>
            <person name="Ravi A."/>
            <person name="Getino M."/>
            <person name="Pursley I."/>
            <person name="Horton D.L."/>
            <person name="Alikhan N.F."/>
            <person name="Baker D."/>
            <person name="Gharbi K."/>
            <person name="Hall N."/>
            <person name="Watson M."/>
            <person name="Adriaenssens E.M."/>
            <person name="Foster-Nyarko E."/>
            <person name="Jarju S."/>
            <person name="Secka A."/>
            <person name="Antonio M."/>
            <person name="Oren A."/>
            <person name="Chaudhuri R.R."/>
            <person name="La Ragione R."/>
            <person name="Hildebrand F."/>
            <person name="Pallen M.J."/>
        </authorList>
    </citation>
    <scope>NUCLEOTIDE SEQUENCE</scope>
    <source>
        <strain evidence="3">CHK184-25365</strain>
    </source>
</reference>
<dbReference type="SMART" id="SM00530">
    <property type="entry name" value="HTH_XRE"/>
    <property type="match status" value="1"/>
</dbReference>
<dbReference type="GO" id="GO:0003677">
    <property type="term" value="F:DNA binding"/>
    <property type="evidence" value="ECO:0007669"/>
    <property type="project" value="UniProtKB-KW"/>
</dbReference>
<dbReference type="Pfam" id="PF01381">
    <property type="entry name" value="HTH_3"/>
    <property type="match status" value="1"/>
</dbReference>
<dbReference type="AlphaFoldDB" id="A0A9D1AHQ8"/>
<evidence type="ECO:0000256" key="1">
    <source>
        <dbReference type="ARBA" id="ARBA00023125"/>
    </source>
</evidence>
<dbReference type="CDD" id="cd00093">
    <property type="entry name" value="HTH_XRE"/>
    <property type="match status" value="1"/>
</dbReference>
<dbReference type="InterPro" id="IPR010982">
    <property type="entry name" value="Lambda_DNA-bd_dom_sf"/>
</dbReference>
<feature type="domain" description="HTH cro/C1-type" evidence="2">
    <location>
        <begin position="9"/>
        <end position="63"/>
    </location>
</feature>
<dbReference type="SUPFAM" id="SSF47413">
    <property type="entry name" value="lambda repressor-like DNA-binding domains"/>
    <property type="match status" value="1"/>
</dbReference>
<dbReference type="PANTHER" id="PTHR46558:SF4">
    <property type="entry name" value="DNA-BIDING PHAGE PROTEIN"/>
    <property type="match status" value="1"/>
</dbReference>
<dbReference type="EMBL" id="DVGY01000011">
    <property type="protein sequence ID" value="HIR40285.1"/>
    <property type="molecule type" value="Genomic_DNA"/>
</dbReference>
<reference evidence="3" key="1">
    <citation type="submission" date="2020-10" db="EMBL/GenBank/DDBJ databases">
        <authorList>
            <person name="Gilroy R."/>
        </authorList>
    </citation>
    <scope>NUCLEOTIDE SEQUENCE</scope>
    <source>
        <strain evidence="3">CHK184-25365</strain>
    </source>
</reference>
<organism evidence="3 4">
    <name type="scientific">Candidatus Egerieicola pullicola</name>
    <dbReference type="NCBI Taxonomy" id="2840775"/>
    <lineage>
        <taxon>Bacteria</taxon>
        <taxon>Bacillati</taxon>
        <taxon>Bacillota</taxon>
        <taxon>Clostridia</taxon>
        <taxon>Eubacteriales</taxon>
        <taxon>Oscillospiraceae</taxon>
        <taxon>Oscillospiraceae incertae sedis</taxon>
        <taxon>Candidatus Egerieicola</taxon>
    </lineage>
</organism>
<dbReference type="PANTHER" id="PTHR46558">
    <property type="entry name" value="TRACRIPTIONAL REGULATORY PROTEIN-RELATED-RELATED"/>
    <property type="match status" value="1"/>
</dbReference>
<keyword evidence="1" id="KW-0238">DNA-binding</keyword>
<dbReference type="Proteomes" id="UP000886749">
    <property type="component" value="Unassembled WGS sequence"/>
</dbReference>
<comment type="caution">
    <text evidence="3">The sequence shown here is derived from an EMBL/GenBank/DDBJ whole genome shotgun (WGS) entry which is preliminary data.</text>
</comment>
<protein>
    <submittedName>
        <fullName evidence="3">Helix-turn-helix transcriptional regulator</fullName>
    </submittedName>
</protein>
<dbReference type="Gene3D" id="1.10.260.40">
    <property type="entry name" value="lambda repressor-like DNA-binding domains"/>
    <property type="match status" value="1"/>
</dbReference>
<proteinExistence type="predicted"/>
<dbReference type="PROSITE" id="PS50943">
    <property type="entry name" value="HTH_CROC1"/>
    <property type="match status" value="1"/>
</dbReference>
<accession>A0A9D1AHQ8</accession>
<dbReference type="InterPro" id="IPR001387">
    <property type="entry name" value="Cro/C1-type_HTH"/>
</dbReference>